<evidence type="ECO:0000259" key="8">
    <source>
        <dbReference type="Pfam" id="PF01435"/>
    </source>
</evidence>
<gene>
    <name evidence="10" type="ORF">Pen02_50710</name>
</gene>
<dbReference type="PANTHER" id="PTHR10120">
    <property type="entry name" value="CAAX PRENYL PROTEASE 1"/>
    <property type="match status" value="1"/>
</dbReference>
<organism evidence="10 11">
    <name type="scientific">Plantactinospora endophytica</name>
    <dbReference type="NCBI Taxonomy" id="673535"/>
    <lineage>
        <taxon>Bacteria</taxon>
        <taxon>Bacillati</taxon>
        <taxon>Actinomycetota</taxon>
        <taxon>Actinomycetes</taxon>
        <taxon>Micromonosporales</taxon>
        <taxon>Micromonosporaceae</taxon>
        <taxon>Plantactinospora</taxon>
    </lineage>
</organism>
<accession>A0ABQ4E5Z5</accession>
<dbReference type="Pfam" id="PF01435">
    <property type="entry name" value="Peptidase_M48"/>
    <property type="match status" value="1"/>
</dbReference>
<keyword evidence="7" id="KW-0472">Membrane</keyword>
<dbReference type="Gene3D" id="3.30.2010.10">
    <property type="entry name" value="Metalloproteases ('zincins'), catalytic domain"/>
    <property type="match status" value="1"/>
</dbReference>
<keyword evidence="4 6" id="KW-0862">Zinc</keyword>
<evidence type="ECO:0000256" key="4">
    <source>
        <dbReference type="ARBA" id="ARBA00022833"/>
    </source>
</evidence>
<feature type="transmembrane region" description="Helical" evidence="7">
    <location>
        <begin position="151"/>
        <end position="174"/>
    </location>
</feature>
<feature type="transmembrane region" description="Helical" evidence="7">
    <location>
        <begin position="293"/>
        <end position="314"/>
    </location>
</feature>
<comment type="similarity">
    <text evidence="6">Belongs to the peptidase M48 family.</text>
</comment>
<comment type="cofactor">
    <cofactor evidence="6">
        <name>Zn(2+)</name>
        <dbReference type="ChEBI" id="CHEBI:29105"/>
    </cofactor>
    <text evidence="6">Binds 1 zinc ion per subunit.</text>
</comment>
<keyword evidence="5 6" id="KW-0482">Metalloprotease</keyword>
<feature type="domain" description="CAAX prenyl protease 1 N-terminal" evidence="9">
    <location>
        <begin position="77"/>
        <end position="210"/>
    </location>
</feature>
<evidence type="ECO:0000259" key="9">
    <source>
        <dbReference type="Pfam" id="PF16491"/>
    </source>
</evidence>
<comment type="caution">
    <text evidence="10">The sequence shown here is derived from an EMBL/GenBank/DDBJ whole genome shotgun (WGS) entry which is preliminary data.</text>
</comment>
<dbReference type="EMBL" id="BONW01000024">
    <property type="protein sequence ID" value="GIG90135.1"/>
    <property type="molecule type" value="Genomic_DNA"/>
</dbReference>
<reference evidence="10 11" key="1">
    <citation type="submission" date="2021-01" db="EMBL/GenBank/DDBJ databases">
        <title>Whole genome shotgun sequence of Plantactinospora endophytica NBRC 110450.</title>
        <authorList>
            <person name="Komaki H."/>
            <person name="Tamura T."/>
        </authorList>
    </citation>
    <scope>NUCLEOTIDE SEQUENCE [LARGE SCALE GENOMIC DNA]</scope>
    <source>
        <strain evidence="10 11">NBRC 110450</strain>
    </source>
</reference>
<name>A0ABQ4E5Z5_9ACTN</name>
<keyword evidence="1 6" id="KW-0645">Protease</keyword>
<dbReference type="InterPro" id="IPR032456">
    <property type="entry name" value="Peptidase_M48_N"/>
</dbReference>
<proteinExistence type="inferred from homology"/>
<feature type="transmembrane region" description="Helical" evidence="7">
    <location>
        <begin position="12"/>
        <end position="32"/>
    </location>
</feature>
<keyword evidence="11" id="KW-1185">Reference proteome</keyword>
<dbReference type="InterPro" id="IPR001915">
    <property type="entry name" value="Peptidase_M48"/>
</dbReference>
<protein>
    <recommendedName>
        <fullName evidence="12">Peptidase</fullName>
    </recommendedName>
</protein>
<evidence type="ECO:0000256" key="6">
    <source>
        <dbReference type="RuleBase" id="RU003983"/>
    </source>
</evidence>
<evidence type="ECO:0000256" key="5">
    <source>
        <dbReference type="ARBA" id="ARBA00023049"/>
    </source>
</evidence>
<evidence type="ECO:0000313" key="11">
    <source>
        <dbReference type="Proteomes" id="UP000646749"/>
    </source>
</evidence>
<keyword evidence="2" id="KW-0479">Metal-binding</keyword>
<evidence type="ECO:0000313" key="10">
    <source>
        <dbReference type="EMBL" id="GIG90135.1"/>
    </source>
</evidence>
<evidence type="ECO:0000256" key="2">
    <source>
        <dbReference type="ARBA" id="ARBA00022723"/>
    </source>
</evidence>
<feature type="transmembrane region" description="Helical" evidence="7">
    <location>
        <begin position="68"/>
        <end position="86"/>
    </location>
</feature>
<dbReference type="Proteomes" id="UP000646749">
    <property type="component" value="Unassembled WGS sequence"/>
</dbReference>
<dbReference type="Pfam" id="PF16491">
    <property type="entry name" value="Peptidase_M48_N"/>
    <property type="match status" value="1"/>
</dbReference>
<feature type="transmembrane region" description="Helical" evidence="7">
    <location>
        <begin position="106"/>
        <end position="130"/>
    </location>
</feature>
<evidence type="ECO:0000256" key="7">
    <source>
        <dbReference type="SAM" id="Phobius"/>
    </source>
</evidence>
<dbReference type="InterPro" id="IPR027057">
    <property type="entry name" value="CAXX_Prtase_1"/>
</dbReference>
<keyword evidence="7" id="KW-0812">Transmembrane</keyword>
<feature type="transmembrane region" description="Helical" evidence="7">
    <location>
        <begin position="334"/>
        <end position="356"/>
    </location>
</feature>
<evidence type="ECO:0000256" key="1">
    <source>
        <dbReference type="ARBA" id="ARBA00022670"/>
    </source>
</evidence>
<feature type="transmembrane region" description="Helical" evidence="7">
    <location>
        <begin position="180"/>
        <end position="204"/>
    </location>
</feature>
<feature type="domain" description="Peptidase M48" evidence="8">
    <location>
        <begin position="219"/>
        <end position="419"/>
    </location>
</feature>
<keyword evidence="7" id="KW-1133">Transmembrane helix</keyword>
<keyword evidence="3 6" id="KW-0378">Hydrolase</keyword>
<sequence>MGTGHGMTPRAWAGLTLGALVLLLVAATALLVPWHRPPAPRVDQLAALDELDPAEVARGRAFAAALRPGGYGALAVGLVVALLLGLTPLGAKLVSLVGRPFGDNWIAQAVLGGLAVVLVADLLTLPFAAWRHAVVARYGLSTQGWGGWTVDLLKSYAVSAVIGAVALLGFYTVTRLAPRWWWAFGAAGAAVLVTLLSFILPVLVEPIFNRFTPMEPGPLRTELMALADTDGVPVKDVLVADASRRTRAVNAYVSGFGPTRRIVVYDTLLREAPPAEVASVVAHELGHAKDRDVLTGTLTGALGAAAAVVALYLLGSSGALLRAAGVDSVAEPRAFPLLLALVTVAGLVAAPAQAWVSRQVEARADAHALALTGDPAAFEAMQRRLSSLNLADPDPPRWEYLYRASHPSTVERMAAARAYARGVGR</sequence>
<evidence type="ECO:0000256" key="3">
    <source>
        <dbReference type="ARBA" id="ARBA00022801"/>
    </source>
</evidence>
<evidence type="ECO:0008006" key="12">
    <source>
        <dbReference type="Google" id="ProtNLM"/>
    </source>
</evidence>
<dbReference type="CDD" id="cd07343">
    <property type="entry name" value="M48A_Zmpste24p_like"/>
    <property type="match status" value="1"/>
</dbReference>